<keyword evidence="1" id="KW-0175">Coiled coil</keyword>
<organism evidence="3 4">
    <name type="scientific">Oidiodendron maius (strain Zn)</name>
    <dbReference type="NCBI Taxonomy" id="913774"/>
    <lineage>
        <taxon>Eukaryota</taxon>
        <taxon>Fungi</taxon>
        <taxon>Dikarya</taxon>
        <taxon>Ascomycota</taxon>
        <taxon>Pezizomycotina</taxon>
        <taxon>Leotiomycetes</taxon>
        <taxon>Leotiomycetes incertae sedis</taxon>
        <taxon>Myxotrichaceae</taxon>
        <taxon>Oidiodendron</taxon>
    </lineage>
</organism>
<dbReference type="OrthoDB" id="5320532at2759"/>
<dbReference type="Pfam" id="PF05841">
    <property type="entry name" value="Apc15p"/>
    <property type="match status" value="1"/>
</dbReference>
<feature type="compositionally biased region" description="Basic and acidic residues" evidence="2">
    <location>
        <begin position="181"/>
        <end position="191"/>
    </location>
</feature>
<feature type="compositionally biased region" description="Polar residues" evidence="2">
    <location>
        <begin position="297"/>
        <end position="327"/>
    </location>
</feature>
<feature type="compositionally biased region" description="Basic residues" evidence="2">
    <location>
        <begin position="55"/>
        <end position="68"/>
    </location>
</feature>
<dbReference type="AlphaFoldDB" id="A0A0C3DAD2"/>
<reference evidence="4" key="2">
    <citation type="submission" date="2015-01" db="EMBL/GenBank/DDBJ databases">
        <title>Evolutionary Origins and Diversification of the Mycorrhizal Mutualists.</title>
        <authorList>
            <consortium name="DOE Joint Genome Institute"/>
            <consortium name="Mycorrhizal Genomics Consortium"/>
            <person name="Kohler A."/>
            <person name="Kuo A."/>
            <person name="Nagy L.G."/>
            <person name="Floudas D."/>
            <person name="Copeland A."/>
            <person name="Barry K.W."/>
            <person name="Cichocki N."/>
            <person name="Veneault-Fourrey C."/>
            <person name="LaButti K."/>
            <person name="Lindquist E.A."/>
            <person name="Lipzen A."/>
            <person name="Lundell T."/>
            <person name="Morin E."/>
            <person name="Murat C."/>
            <person name="Riley R."/>
            <person name="Ohm R."/>
            <person name="Sun H."/>
            <person name="Tunlid A."/>
            <person name="Henrissat B."/>
            <person name="Grigoriev I.V."/>
            <person name="Hibbett D.S."/>
            <person name="Martin F."/>
        </authorList>
    </citation>
    <scope>NUCLEOTIDE SEQUENCE [LARGE SCALE GENOMIC DNA]</scope>
    <source>
        <strain evidence="4">Zn</strain>
    </source>
</reference>
<dbReference type="GO" id="GO:0005680">
    <property type="term" value="C:anaphase-promoting complex"/>
    <property type="evidence" value="ECO:0007669"/>
    <property type="project" value="InterPro"/>
</dbReference>
<proteinExistence type="predicted"/>
<evidence type="ECO:0000313" key="4">
    <source>
        <dbReference type="Proteomes" id="UP000054321"/>
    </source>
</evidence>
<feature type="coiled-coil region" evidence="1">
    <location>
        <begin position="99"/>
        <end position="135"/>
    </location>
</feature>
<feature type="compositionally biased region" description="Basic and acidic residues" evidence="2">
    <location>
        <begin position="232"/>
        <end position="251"/>
    </location>
</feature>
<dbReference type="Proteomes" id="UP000054321">
    <property type="component" value="Unassembled WGS sequence"/>
</dbReference>
<reference evidence="3 4" key="1">
    <citation type="submission" date="2014-04" db="EMBL/GenBank/DDBJ databases">
        <authorList>
            <consortium name="DOE Joint Genome Institute"/>
            <person name="Kuo A."/>
            <person name="Martino E."/>
            <person name="Perotto S."/>
            <person name="Kohler A."/>
            <person name="Nagy L.G."/>
            <person name="Floudas D."/>
            <person name="Copeland A."/>
            <person name="Barry K.W."/>
            <person name="Cichocki N."/>
            <person name="Veneault-Fourrey C."/>
            <person name="LaButti K."/>
            <person name="Lindquist E.A."/>
            <person name="Lipzen A."/>
            <person name="Lundell T."/>
            <person name="Morin E."/>
            <person name="Murat C."/>
            <person name="Sun H."/>
            <person name="Tunlid A."/>
            <person name="Henrissat B."/>
            <person name="Grigoriev I.V."/>
            <person name="Hibbett D.S."/>
            <person name="Martin F."/>
            <person name="Nordberg H.P."/>
            <person name="Cantor M.N."/>
            <person name="Hua S.X."/>
        </authorList>
    </citation>
    <scope>NUCLEOTIDE SEQUENCE [LARGE SCALE GENOMIC DNA]</scope>
    <source>
        <strain evidence="3 4">Zn</strain>
    </source>
</reference>
<dbReference type="STRING" id="913774.A0A0C3DAD2"/>
<feature type="region of interest" description="Disordered" evidence="2">
    <location>
        <begin position="136"/>
        <end position="198"/>
    </location>
</feature>
<feature type="compositionally biased region" description="Acidic residues" evidence="2">
    <location>
        <begin position="252"/>
        <end position="269"/>
    </location>
</feature>
<gene>
    <name evidence="3" type="ORF">OIDMADRAFT_30547</name>
</gene>
<evidence type="ECO:0000256" key="1">
    <source>
        <dbReference type="SAM" id="Coils"/>
    </source>
</evidence>
<dbReference type="GO" id="GO:0031145">
    <property type="term" value="P:anaphase-promoting complex-dependent catabolic process"/>
    <property type="evidence" value="ECO:0007669"/>
    <property type="project" value="InterPro"/>
</dbReference>
<dbReference type="HOGENOM" id="CLU_045844_0_0_1"/>
<feature type="region of interest" description="Disordered" evidence="2">
    <location>
        <begin position="45"/>
        <end position="68"/>
    </location>
</feature>
<evidence type="ECO:0000313" key="3">
    <source>
        <dbReference type="EMBL" id="KIM98897.1"/>
    </source>
</evidence>
<dbReference type="InParanoid" id="A0A0C3DAD2"/>
<dbReference type="EMBL" id="KN832879">
    <property type="protein sequence ID" value="KIM98897.1"/>
    <property type="molecule type" value="Genomic_DNA"/>
</dbReference>
<name>A0A0C3DAD2_OIDMZ</name>
<sequence length="342" mass="37886">MYSLPSLAPQDSHSLWYTSSHTTPLTPPSHLDPLHNEHLPTSLTAATAGPTGHQVPHRRHHASHHRHPLARLRLDEESMARRRQNVQNYGNSWIRPPGIAKSLYQMREEKREMEEHQEAMRREALAQELAEAEAEGLEDMMRRDGEGEGVGEMDEGRDLDEDVPEGDADVTGLGEEEDDGGDRVNGGEEVPRGVLASRMPEDVYREALVRGEEARGTMFGDEGGSTVDEEDRAQMLREEDLVHETHEHGDLDMDGDVNLDDDIPEAEEGGYEHTDTEAELTSSEEDSVDEGLFNRHQPASSMVRSDGTQNSMDIGSLRSQGSSQMGSSPAPRAGFRSRRGGP</sequence>
<protein>
    <submittedName>
        <fullName evidence="3">Uncharacterized protein</fullName>
    </submittedName>
</protein>
<keyword evidence="4" id="KW-1185">Reference proteome</keyword>
<dbReference type="InterPro" id="IPR008402">
    <property type="entry name" value="APC_su15/mnd2"/>
</dbReference>
<feature type="compositionally biased region" description="Acidic residues" evidence="2">
    <location>
        <begin position="147"/>
        <end position="180"/>
    </location>
</feature>
<feature type="region of interest" description="Disordered" evidence="2">
    <location>
        <begin position="214"/>
        <end position="342"/>
    </location>
</feature>
<accession>A0A0C3DAD2</accession>
<evidence type="ECO:0000256" key="2">
    <source>
        <dbReference type="SAM" id="MobiDB-lite"/>
    </source>
</evidence>